<evidence type="ECO:0000259" key="2">
    <source>
        <dbReference type="Pfam" id="PF07143"/>
    </source>
</evidence>
<sequence length="380" mass="41273">MVGRRAVLAFAAQGALGSAACGWAAPAWALAPRTLAFPRDHGSHPDLRTEWWYITGHAQADERQWGFQITFFRTRVEATQGMQSAFAARQLVFAHAALTDVQGRRQLHDQRIARAGFGIAEALEGDTQVRLRDWSLTRHASSAPGGSRYEVRAQAEGFALELDCASTQPVLLQGQAGLSRKGPHAAQASYYYSQPQLAVTGAITLAGRRMPVQPLAAPANRAWMDHEWSEALMHPEAVGWDWIGMNLHDGAALTAFRLRRADGSTLWTGGSWRPAGADAAQVFASEAVVFSPLRHWHSPASGARYPVQWRVDTPAGGFIVRALLDAQELDSRGSTGAIYWEGLCTLHASRARGDAGEPAGPEVGRGYLEMTGYAQRLRLG</sequence>
<dbReference type="PROSITE" id="PS51257">
    <property type="entry name" value="PROKAR_LIPOPROTEIN"/>
    <property type="match status" value="1"/>
</dbReference>
<feature type="domain" description="AttH" evidence="2">
    <location>
        <begin position="49"/>
        <end position="230"/>
    </location>
</feature>
<dbReference type="PROSITE" id="PS51318">
    <property type="entry name" value="TAT"/>
    <property type="match status" value="1"/>
</dbReference>
<organism evidence="3 4">
    <name type="scientific">Acidovorax ebreus (strain TPSY)</name>
    <name type="common">Diaphorobacter sp. (strain TPSY)</name>
    <dbReference type="NCBI Taxonomy" id="535289"/>
    <lineage>
        <taxon>Bacteria</taxon>
        <taxon>Pseudomonadati</taxon>
        <taxon>Pseudomonadota</taxon>
        <taxon>Betaproteobacteria</taxon>
        <taxon>Burkholderiales</taxon>
        <taxon>Comamonadaceae</taxon>
        <taxon>Diaphorobacter</taxon>
    </lineage>
</organism>
<gene>
    <name evidence="3" type="ordered locus">Dtpsy_2462</name>
</gene>
<keyword evidence="1" id="KW-0732">Signal</keyword>
<dbReference type="RefSeq" id="WP_015913843.1">
    <property type="nucleotide sequence ID" value="NC_011992.1"/>
</dbReference>
<proteinExistence type="predicted"/>
<dbReference type="PANTHER" id="PTHR38591:SF1">
    <property type="entry name" value="BLL1000 PROTEIN"/>
    <property type="match status" value="1"/>
</dbReference>
<dbReference type="InterPro" id="IPR023374">
    <property type="entry name" value="AttH-like_dom_sf"/>
</dbReference>
<evidence type="ECO:0000313" key="4">
    <source>
        <dbReference type="Proteomes" id="UP000000450"/>
    </source>
</evidence>
<evidence type="ECO:0000256" key="1">
    <source>
        <dbReference type="SAM" id="SignalP"/>
    </source>
</evidence>
<dbReference type="InterPro" id="IPR006311">
    <property type="entry name" value="TAT_signal"/>
</dbReference>
<feature type="signal peptide" evidence="1">
    <location>
        <begin position="1"/>
        <end position="29"/>
    </location>
</feature>
<keyword evidence="4" id="KW-1185">Reference proteome</keyword>
<evidence type="ECO:0000313" key="3">
    <source>
        <dbReference type="EMBL" id="ACM33898.1"/>
    </source>
</evidence>
<dbReference type="SUPFAM" id="SSF159245">
    <property type="entry name" value="AttH-like"/>
    <property type="match status" value="1"/>
</dbReference>
<dbReference type="PANTHER" id="PTHR38591">
    <property type="entry name" value="HYDROLASE"/>
    <property type="match status" value="1"/>
</dbReference>
<dbReference type="KEGG" id="dia:Dtpsy_2462"/>
<dbReference type="InterPro" id="IPR010791">
    <property type="entry name" value="AttH_dom"/>
</dbReference>
<dbReference type="Proteomes" id="UP000000450">
    <property type="component" value="Chromosome"/>
</dbReference>
<name>A0A9J9UBU3_ACIET</name>
<dbReference type="EMBL" id="CP001392">
    <property type="protein sequence ID" value="ACM33898.1"/>
    <property type="molecule type" value="Genomic_DNA"/>
</dbReference>
<accession>A0A9J9UBU3</accession>
<dbReference type="Pfam" id="PF17186">
    <property type="entry name" value="Lipocalin_9"/>
    <property type="match status" value="1"/>
</dbReference>
<feature type="chain" id="PRO_5039902945" evidence="1">
    <location>
        <begin position="30"/>
        <end position="380"/>
    </location>
</feature>
<dbReference type="GO" id="GO:0016787">
    <property type="term" value="F:hydrolase activity"/>
    <property type="evidence" value="ECO:0007669"/>
    <property type="project" value="UniProtKB-KW"/>
</dbReference>
<dbReference type="AlphaFoldDB" id="A0A9J9UBU3"/>
<reference evidence="3 4" key="1">
    <citation type="journal article" date="2010" name="J. Bacteriol.">
        <title>Completed genome sequence of the anaerobic iron-oxidizing bacterium Acidovorax ebreus strain TPSY.</title>
        <authorList>
            <person name="Byrne-Bailey K.G."/>
            <person name="Weber K.A."/>
            <person name="Chair A.H."/>
            <person name="Bose S."/>
            <person name="Knox T."/>
            <person name="Spanbauer T.L."/>
            <person name="Chertkov O."/>
            <person name="Coates J.D."/>
        </authorList>
    </citation>
    <scope>NUCLEOTIDE SEQUENCE [LARGE SCALE GENOMIC DNA]</scope>
    <source>
        <strain evidence="3 4">TPSY</strain>
    </source>
</reference>
<dbReference type="Pfam" id="PF07143">
    <property type="entry name" value="CrtC"/>
    <property type="match status" value="1"/>
</dbReference>
<dbReference type="Gene3D" id="2.40.370.10">
    <property type="entry name" value="AttH-like domain"/>
    <property type="match status" value="2"/>
</dbReference>
<protein>
    <submittedName>
        <fullName evidence="3">Secreted hydrolase-like protein</fullName>
    </submittedName>
</protein>
<keyword evidence="3" id="KW-0378">Hydrolase</keyword>